<keyword evidence="4 6" id="KW-0238">DNA-binding</keyword>
<dbReference type="Gene3D" id="1.10.10.10">
    <property type="entry name" value="Winged helix-like DNA-binding domain superfamily/Winged helix DNA-binding domain"/>
    <property type="match status" value="1"/>
</dbReference>
<organism evidence="9 10">
    <name type="scientific">Paenibacillus piri</name>
    <dbReference type="NCBI Taxonomy" id="2547395"/>
    <lineage>
        <taxon>Bacteria</taxon>
        <taxon>Bacillati</taxon>
        <taxon>Bacillota</taxon>
        <taxon>Bacilli</taxon>
        <taxon>Bacillales</taxon>
        <taxon>Paenibacillaceae</taxon>
        <taxon>Paenibacillus</taxon>
    </lineage>
</organism>
<comment type="similarity">
    <text evidence="1 6">Belongs to the sigma-70 factor family. ECF subfamily.</text>
</comment>
<dbReference type="NCBIfam" id="TIGR02937">
    <property type="entry name" value="sigma70-ECF"/>
    <property type="match status" value="1"/>
</dbReference>
<dbReference type="PANTHER" id="PTHR43133">
    <property type="entry name" value="RNA POLYMERASE ECF-TYPE SIGMA FACTO"/>
    <property type="match status" value="1"/>
</dbReference>
<dbReference type="CDD" id="cd06171">
    <property type="entry name" value="Sigma70_r4"/>
    <property type="match status" value="1"/>
</dbReference>
<evidence type="ECO:0000256" key="4">
    <source>
        <dbReference type="ARBA" id="ARBA00023125"/>
    </source>
</evidence>
<evidence type="ECO:0000256" key="5">
    <source>
        <dbReference type="ARBA" id="ARBA00023163"/>
    </source>
</evidence>
<evidence type="ECO:0000259" key="8">
    <source>
        <dbReference type="Pfam" id="PF08281"/>
    </source>
</evidence>
<dbReference type="Gene3D" id="1.10.1740.10">
    <property type="match status" value="1"/>
</dbReference>
<accession>A0A4R5KA79</accession>
<dbReference type="InterPro" id="IPR036388">
    <property type="entry name" value="WH-like_DNA-bd_sf"/>
</dbReference>
<evidence type="ECO:0000256" key="2">
    <source>
        <dbReference type="ARBA" id="ARBA00023015"/>
    </source>
</evidence>
<dbReference type="GO" id="GO:0006352">
    <property type="term" value="P:DNA-templated transcription initiation"/>
    <property type="evidence" value="ECO:0007669"/>
    <property type="project" value="InterPro"/>
</dbReference>
<protein>
    <recommendedName>
        <fullName evidence="6">RNA polymerase sigma factor</fullName>
    </recommendedName>
</protein>
<dbReference type="InterPro" id="IPR039425">
    <property type="entry name" value="RNA_pol_sigma-70-like"/>
</dbReference>
<dbReference type="InterPro" id="IPR013324">
    <property type="entry name" value="RNA_pol_sigma_r3/r4-like"/>
</dbReference>
<dbReference type="PROSITE" id="PS01063">
    <property type="entry name" value="SIGMA70_ECF"/>
    <property type="match status" value="1"/>
</dbReference>
<dbReference type="AlphaFoldDB" id="A0A4R5KA79"/>
<dbReference type="InterPro" id="IPR007627">
    <property type="entry name" value="RNA_pol_sigma70_r2"/>
</dbReference>
<dbReference type="GO" id="GO:0016987">
    <property type="term" value="F:sigma factor activity"/>
    <property type="evidence" value="ECO:0007669"/>
    <property type="project" value="UniProtKB-KW"/>
</dbReference>
<dbReference type="InterPro" id="IPR000838">
    <property type="entry name" value="RNA_pol_sigma70_ECF_CS"/>
</dbReference>
<evidence type="ECO:0000313" key="9">
    <source>
        <dbReference type="EMBL" id="TDF91358.1"/>
    </source>
</evidence>
<proteinExistence type="inferred from homology"/>
<evidence type="ECO:0000259" key="7">
    <source>
        <dbReference type="Pfam" id="PF04542"/>
    </source>
</evidence>
<evidence type="ECO:0000256" key="3">
    <source>
        <dbReference type="ARBA" id="ARBA00023082"/>
    </source>
</evidence>
<comment type="caution">
    <text evidence="9">The sequence shown here is derived from an EMBL/GenBank/DDBJ whole genome shotgun (WGS) entry which is preliminary data.</text>
</comment>
<feature type="domain" description="RNA polymerase sigma factor 70 region 4 type 2" evidence="8">
    <location>
        <begin position="131"/>
        <end position="180"/>
    </location>
</feature>
<dbReference type="Proteomes" id="UP000295636">
    <property type="component" value="Unassembled WGS sequence"/>
</dbReference>
<dbReference type="PANTHER" id="PTHR43133:SF46">
    <property type="entry name" value="RNA POLYMERASE SIGMA-70 FACTOR ECF SUBFAMILY"/>
    <property type="match status" value="1"/>
</dbReference>
<evidence type="ECO:0000256" key="6">
    <source>
        <dbReference type="RuleBase" id="RU000716"/>
    </source>
</evidence>
<feature type="domain" description="RNA polymerase sigma-70 region 2" evidence="7">
    <location>
        <begin position="32"/>
        <end position="96"/>
    </location>
</feature>
<keyword evidence="2 6" id="KW-0805">Transcription regulation</keyword>
<reference evidence="9 10" key="1">
    <citation type="submission" date="2019-03" db="EMBL/GenBank/DDBJ databases">
        <title>This is whole genome sequence of Paenibacillus sp MS74 strain.</title>
        <authorList>
            <person name="Trinh H.N."/>
        </authorList>
    </citation>
    <scope>NUCLEOTIDE SEQUENCE [LARGE SCALE GENOMIC DNA]</scope>
    <source>
        <strain evidence="9 10">MS74</strain>
    </source>
</reference>
<dbReference type="InterPro" id="IPR014284">
    <property type="entry name" value="RNA_pol_sigma-70_dom"/>
</dbReference>
<gene>
    <name evidence="9" type="ORF">E1757_32755</name>
</gene>
<dbReference type="GO" id="GO:0003677">
    <property type="term" value="F:DNA binding"/>
    <property type="evidence" value="ECO:0007669"/>
    <property type="project" value="UniProtKB-KW"/>
</dbReference>
<dbReference type="OrthoDB" id="9794508at2"/>
<dbReference type="RefSeq" id="WP_133236297.1">
    <property type="nucleotide sequence ID" value="NZ_SMRT01000028.1"/>
</dbReference>
<dbReference type="EMBL" id="SMRT01000028">
    <property type="protein sequence ID" value="TDF91358.1"/>
    <property type="molecule type" value="Genomic_DNA"/>
</dbReference>
<keyword evidence="10" id="KW-1185">Reference proteome</keyword>
<dbReference type="SUPFAM" id="SSF88659">
    <property type="entry name" value="Sigma3 and sigma4 domains of RNA polymerase sigma factors"/>
    <property type="match status" value="1"/>
</dbReference>
<sequence length="193" mass="22665">MIEVAVLESKANFEYLKYLSESSDKKAILEELMTAYGKDVWNYAFSMTRRWDQADDITQEVFLKVFRNLYTFRSESSVKTWILTISRNMTLDYRRSAFYRKVTLMEFITPAGEPVNKTEQAVIEKMAVNDLWKLVLKLPVKYREVLLLYAHYQLSIKEMAQILGLTEGTVKSRLYHARKKVLKLKESQSYGSD</sequence>
<dbReference type="Pfam" id="PF04542">
    <property type="entry name" value="Sigma70_r2"/>
    <property type="match status" value="1"/>
</dbReference>
<name>A0A4R5KA79_9BACL</name>
<dbReference type="InterPro" id="IPR013249">
    <property type="entry name" value="RNA_pol_sigma70_r4_t2"/>
</dbReference>
<evidence type="ECO:0000313" key="10">
    <source>
        <dbReference type="Proteomes" id="UP000295636"/>
    </source>
</evidence>
<dbReference type="GO" id="GO:0006950">
    <property type="term" value="P:response to stress"/>
    <property type="evidence" value="ECO:0007669"/>
    <property type="project" value="UniProtKB-ARBA"/>
</dbReference>
<dbReference type="SUPFAM" id="SSF88946">
    <property type="entry name" value="Sigma2 domain of RNA polymerase sigma factors"/>
    <property type="match status" value="1"/>
</dbReference>
<dbReference type="InterPro" id="IPR013325">
    <property type="entry name" value="RNA_pol_sigma_r2"/>
</dbReference>
<keyword evidence="3 6" id="KW-0731">Sigma factor</keyword>
<evidence type="ECO:0000256" key="1">
    <source>
        <dbReference type="ARBA" id="ARBA00010641"/>
    </source>
</evidence>
<dbReference type="Pfam" id="PF08281">
    <property type="entry name" value="Sigma70_r4_2"/>
    <property type="match status" value="1"/>
</dbReference>
<keyword evidence="5 6" id="KW-0804">Transcription</keyword>